<dbReference type="PANTHER" id="PTHR43445">
    <property type="entry name" value="UDP-N-ACETYLMURAMATE--L-ALANINE LIGASE-RELATED"/>
    <property type="match status" value="1"/>
</dbReference>
<sequence length="418" mass="44213">MSGLALVAAQLGATVSGSDTKRSIFFDSLHDTGLIELHLGHDTGNLPAAGEIVYSSAIRSDNVERAAANERGLTELHRSALLAQLTRMNRTIAVAGAHGKTTTAALLAYVLDQAGLQPTYIVGGLLRKPALHARAGAGRLLVIEADESDRSLLDYAVNIALITNVDLDHVGDAGGYESKDDVADVLARFAKGADLTVGSQQAADELGERLPELVTAVPARTANPTAFVLDDETYDLSLPGWHNAENAALVVRVARELGCSPEAIREALATFPGLARRFELRGHTTNGAKVFDDYAHHPTEVAAVLQAARSVTTGRVIAVFQPHLFSRTQQFTTEFAQSLTLADVTYLEPIYPAREDPAAWDHVSSLDIATALPGSGFHYATDRSALATDLATHTESGDAIVLVGAGDITLLAEQIVTG</sequence>
<evidence type="ECO:0000256" key="3">
    <source>
        <dbReference type="ARBA" id="ARBA00022741"/>
    </source>
</evidence>
<evidence type="ECO:0000256" key="6">
    <source>
        <dbReference type="ARBA" id="ARBA00022984"/>
    </source>
</evidence>
<dbReference type="InterPro" id="IPR013221">
    <property type="entry name" value="Mur_ligase_cen"/>
</dbReference>
<dbReference type="Pfam" id="PF02875">
    <property type="entry name" value="Mur_ligase_C"/>
    <property type="match status" value="1"/>
</dbReference>
<dbReference type="PANTHER" id="PTHR43445:SF3">
    <property type="entry name" value="UDP-N-ACETYLMURAMATE--L-ALANINE LIGASE"/>
    <property type="match status" value="1"/>
</dbReference>
<evidence type="ECO:0000259" key="9">
    <source>
        <dbReference type="Pfam" id="PF01225"/>
    </source>
</evidence>
<keyword evidence="2" id="KW-0132">Cell division</keyword>
<comment type="caution">
    <text evidence="12">The sequence shown here is derived from an EMBL/GenBank/DDBJ whole genome shotgun (WGS) entry which is preliminary data.</text>
</comment>
<keyword evidence="5" id="KW-0133">Cell shape</keyword>
<keyword evidence="4" id="KW-0067">ATP-binding</keyword>
<evidence type="ECO:0000259" key="11">
    <source>
        <dbReference type="Pfam" id="PF08245"/>
    </source>
</evidence>
<gene>
    <name evidence="12" type="ORF">JOF29_004400</name>
</gene>
<proteinExistence type="predicted"/>
<evidence type="ECO:0000256" key="7">
    <source>
        <dbReference type="ARBA" id="ARBA00023306"/>
    </source>
</evidence>
<dbReference type="SUPFAM" id="SSF53623">
    <property type="entry name" value="MurD-like peptide ligases, catalytic domain"/>
    <property type="match status" value="1"/>
</dbReference>
<organism evidence="12 13">
    <name type="scientific">Kribbella aluminosa</name>
    <dbReference type="NCBI Taxonomy" id="416017"/>
    <lineage>
        <taxon>Bacteria</taxon>
        <taxon>Bacillati</taxon>
        <taxon>Actinomycetota</taxon>
        <taxon>Actinomycetes</taxon>
        <taxon>Propionibacteriales</taxon>
        <taxon>Kribbellaceae</taxon>
        <taxon>Kribbella</taxon>
    </lineage>
</organism>
<accession>A0ABS4UNV0</accession>
<dbReference type="SUPFAM" id="SSF53244">
    <property type="entry name" value="MurD-like peptide ligases, peptide-binding domain"/>
    <property type="match status" value="1"/>
</dbReference>
<evidence type="ECO:0000256" key="1">
    <source>
        <dbReference type="ARBA" id="ARBA00022598"/>
    </source>
</evidence>
<evidence type="ECO:0000256" key="5">
    <source>
        <dbReference type="ARBA" id="ARBA00022960"/>
    </source>
</evidence>
<evidence type="ECO:0000256" key="2">
    <source>
        <dbReference type="ARBA" id="ARBA00022618"/>
    </source>
</evidence>
<dbReference type="InterPro" id="IPR050061">
    <property type="entry name" value="MurCDEF_pg_biosynth"/>
</dbReference>
<evidence type="ECO:0000256" key="4">
    <source>
        <dbReference type="ARBA" id="ARBA00022840"/>
    </source>
</evidence>
<reference evidence="12 13" key="1">
    <citation type="submission" date="2021-03" db="EMBL/GenBank/DDBJ databases">
        <title>Sequencing the genomes of 1000 actinobacteria strains.</title>
        <authorList>
            <person name="Klenk H.-P."/>
        </authorList>
    </citation>
    <scope>NUCLEOTIDE SEQUENCE [LARGE SCALE GENOMIC DNA]</scope>
    <source>
        <strain evidence="12 13">DSM 18824</strain>
    </source>
</reference>
<dbReference type="Pfam" id="PF01225">
    <property type="entry name" value="Mur_ligase"/>
    <property type="match status" value="1"/>
</dbReference>
<keyword evidence="13" id="KW-1185">Reference proteome</keyword>
<dbReference type="Pfam" id="PF08245">
    <property type="entry name" value="Mur_ligase_M"/>
    <property type="match status" value="1"/>
</dbReference>
<dbReference type="EC" id="6.3.2.8" evidence="12"/>
<evidence type="ECO:0000313" key="13">
    <source>
        <dbReference type="Proteomes" id="UP000755585"/>
    </source>
</evidence>
<dbReference type="Gene3D" id="3.40.50.720">
    <property type="entry name" value="NAD(P)-binding Rossmann-like Domain"/>
    <property type="match status" value="1"/>
</dbReference>
<dbReference type="InterPro" id="IPR004101">
    <property type="entry name" value="Mur_ligase_C"/>
</dbReference>
<feature type="domain" description="Mur ligase N-terminal catalytic" evidence="9">
    <location>
        <begin position="1"/>
        <end position="88"/>
    </location>
</feature>
<dbReference type="InterPro" id="IPR000713">
    <property type="entry name" value="Mur_ligase_N"/>
</dbReference>
<keyword evidence="3" id="KW-0547">Nucleotide-binding</keyword>
<dbReference type="GO" id="GO:0008763">
    <property type="term" value="F:UDP-N-acetylmuramate-L-alanine ligase activity"/>
    <property type="evidence" value="ECO:0007669"/>
    <property type="project" value="UniProtKB-EC"/>
</dbReference>
<dbReference type="InterPro" id="IPR036565">
    <property type="entry name" value="Mur-like_cat_sf"/>
</dbReference>
<evidence type="ECO:0000259" key="10">
    <source>
        <dbReference type="Pfam" id="PF02875"/>
    </source>
</evidence>
<dbReference type="EMBL" id="JAGINT010000002">
    <property type="protein sequence ID" value="MBP2353290.1"/>
    <property type="molecule type" value="Genomic_DNA"/>
</dbReference>
<dbReference type="Gene3D" id="3.90.190.20">
    <property type="entry name" value="Mur ligase, C-terminal domain"/>
    <property type="match status" value="1"/>
</dbReference>
<dbReference type="Gene3D" id="3.40.1190.10">
    <property type="entry name" value="Mur-like, catalytic domain"/>
    <property type="match status" value="1"/>
</dbReference>
<dbReference type="InterPro" id="IPR036615">
    <property type="entry name" value="Mur_ligase_C_dom_sf"/>
</dbReference>
<keyword evidence="8" id="KW-0961">Cell wall biogenesis/degradation</keyword>
<keyword evidence="6" id="KW-0573">Peptidoglycan synthesis</keyword>
<evidence type="ECO:0000256" key="8">
    <source>
        <dbReference type="ARBA" id="ARBA00023316"/>
    </source>
</evidence>
<keyword evidence="1 12" id="KW-0436">Ligase</keyword>
<feature type="domain" description="Mur ligase central" evidence="11">
    <location>
        <begin position="94"/>
        <end position="185"/>
    </location>
</feature>
<keyword evidence="7" id="KW-0131">Cell cycle</keyword>
<feature type="domain" description="Mur ligase C-terminal" evidence="10">
    <location>
        <begin position="276"/>
        <end position="406"/>
    </location>
</feature>
<dbReference type="SUPFAM" id="SSF51984">
    <property type="entry name" value="MurCD N-terminal domain"/>
    <property type="match status" value="1"/>
</dbReference>
<protein>
    <submittedName>
        <fullName evidence="12">UDP-N-acetylmuramate--alanine ligase</fullName>
        <ecNumber evidence="12">6.3.2.8</ecNumber>
    </submittedName>
</protein>
<dbReference type="Proteomes" id="UP000755585">
    <property type="component" value="Unassembled WGS sequence"/>
</dbReference>
<evidence type="ECO:0000313" key="12">
    <source>
        <dbReference type="EMBL" id="MBP2353290.1"/>
    </source>
</evidence>
<name>A0ABS4UNV0_9ACTN</name>